<feature type="compositionally biased region" description="Basic residues" evidence="1">
    <location>
        <begin position="79"/>
        <end position="89"/>
    </location>
</feature>
<evidence type="ECO:0000313" key="2">
    <source>
        <dbReference type="EMBL" id="CAH2223951.1"/>
    </source>
</evidence>
<proteinExistence type="predicted"/>
<sequence>MGLPESCSGVPAFGVWQQKAVGGAEAWVGWGVEAEDLTWRTEPVGGIQHVGPPESYFGVPAFGNRKRSEDHFPVATNGRKVKGAKPPGK</sequence>
<dbReference type="EMBL" id="OW240912">
    <property type="protein sequence ID" value="CAH2223951.1"/>
    <property type="molecule type" value="Genomic_DNA"/>
</dbReference>
<gene>
    <name evidence="2" type="ORF">PECUL_23A035149</name>
</gene>
<accession>A0AAD1R5R2</accession>
<dbReference type="AlphaFoldDB" id="A0AAD1R5R2"/>
<reference evidence="2" key="1">
    <citation type="submission" date="2022-03" db="EMBL/GenBank/DDBJ databases">
        <authorList>
            <person name="Alioto T."/>
            <person name="Alioto T."/>
            <person name="Gomez Garrido J."/>
        </authorList>
    </citation>
    <scope>NUCLEOTIDE SEQUENCE</scope>
</reference>
<name>A0AAD1R5R2_PELCU</name>
<feature type="non-terminal residue" evidence="2">
    <location>
        <position position="89"/>
    </location>
</feature>
<evidence type="ECO:0000313" key="3">
    <source>
        <dbReference type="Proteomes" id="UP001295444"/>
    </source>
</evidence>
<feature type="region of interest" description="Disordered" evidence="1">
    <location>
        <begin position="67"/>
        <end position="89"/>
    </location>
</feature>
<protein>
    <submittedName>
        <fullName evidence="2">Uncharacterized protein</fullName>
    </submittedName>
</protein>
<organism evidence="2 3">
    <name type="scientific">Pelobates cultripes</name>
    <name type="common">Western spadefoot toad</name>
    <dbReference type="NCBI Taxonomy" id="61616"/>
    <lineage>
        <taxon>Eukaryota</taxon>
        <taxon>Metazoa</taxon>
        <taxon>Chordata</taxon>
        <taxon>Craniata</taxon>
        <taxon>Vertebrata</taxon>
        <taxon>Euteleostomi</taxon>
        <taxon>Amphibia</taxon>
        <taxon>Batrachia</taxon>
        <taxon>Anura</taxon>
        <taxon>Pelobatoidea</taxon>
        <taxon>Pelobatidae</taxon>
        <taxon>Pelobates</taxon>
    </lineage>
</organism>
<dbReference type="Proteomes" id="UP001295444">
    <property type="component" value="Chromosome 01"/>
</dbReference>
<keyword evidence="3" id="KW-1185">Reference proteome</keyword>
<evidence type="ECO:0000256" key="1">
    <source>
        <dbReference type="SAM" id="MobiDB-lite"/>
    </source>
</evidence>